<keyword evidence="4 8" id="KW-0812">Transmembrane</keyword>
<evidence type="ECO:0000256" key="7">
    <source>
        <dbReference type="SAM" id="MobiDB-lite"/>
    </source>
</evidence>
<feature type="transmembrane region" description="Helical" evidence="8">
    <location>
        <begin position="582"/>
        <end position="601"/>
    </location>
</feature>
<name>F0X8J7_GROCL</name>
<feature type="transmembrane region" description="Helical" evidence="8">
    <location>
        <begin position="487"/>
        <end position="510"/>
    </location>
</feature>
<feature type="domain" description="CSC1/OSCA1-like N-terminal transmembrane" evidence="11">
    <location>
        <begin position="14"/>
        <end position="167"/>
    </location>
</feature>
<dbReference type="Pfam" id="PF13967">
    <property type="entry name" value="RSN1_TM"/>
    <property type="match status" value="1"/>
</dbReference>
<feature type="domain" description="CSC1/OSCA1-like cytosolic" evidence="12">
    <location>
        <begin position="190"/>
        <end position="383"/>
    </location>
</feature>
<keyword evidence="6 8" id="KW-0472">Membrane</keyword>
<evidence type="ECO:0000256" key="2">
    <source>
        <dbReference type="ARBA" id="ARBA00007779"/>
    </source>
</evidence>
<protein>
    <submittedName>
        <fullName evidence="13">Duf221 domain protein</fullName>
    </submittedName>
</protein>
<evidence type="ECO:0000256" key="3">
    <source>
        <dbReference type="ARBA" id="ARBA00022448"/>
    </source>
</evidence>
<evidence type="ECO:0000313" key="14">
    <source>
        <dbReference type="Proteomes" id="UP000007796"/>
    </source>
</evidence>
<feature type="transmembrane region" description="Helical" evidence="8">
    <location>
        <begin position="146"/>
        <end position="165"/>
    </location>
</feature>
<reference evidence="13 14" key="1">
    <citation type="journal article" date="2011" name="Proc. Natl. Acad. Sci. U.S.A.">
        <title>Genome and transcriptome analyses of the mountain pine beetle-fungal symbiont Grosmannia clavigera, a lodgepole pine pathogen.</title>
        <authorList>
            <person name="DiGuistini S."/>
            <person name="Wang Y."/>
            <person name="Liao N.Y."/>
            <person name="Taylor G."/>
            <person name="Tanguay P."/>
            <person name="Feau N."/>
            <person name="Henrissat B."/>
            <person name="Chan S.K."/>
            <person name="Hesse-Orce U."/>
            <person name="Alamouti S.M."/>
            <person name="Tsui C.K.M."/>
            <person name="Docking R.T."/>
            <person name="Levasseur A."/>
            <person name="Haridas S."/>
            <person name="Robertson G."/>
            <person name="Birol I."/>
            <person name="Holt R.A."/>
            <person name="Marra M.A."/>
            <person name="Hamelin R.C."/>
            <person name="Hirst M."/>
            <person name="Jones S.J.M."/>
            <person name="Bohlmann J."/>
            <person name="Breuil C."/>
        </authorList>
    </citation>
    <scope>NUCLEOTIDE SEQUENCE [LARGE SCALE GENOMIC DNA]</scope>
    <source>
        <strain evidence="14">kw1407 / UAMH 11150</strain>
    </source>
</reference>
<dbReference type="AlphaFoldDB" id="F0X8J7"/>
<feature type="transmembrane region" description="Helical" evidence="8">
    <location>
        <begin position="94"/>
        <end position="113"/>
    </location>
</feature>
<sequence>MSSSTTTSSSLQGLYLTLAPVAIQAGIYLLIFLVLRRSHRRWYAPRTYLGSLKQSERSPSLPNGLLNWVKGFWDIPDTYVLQHQSMDAYLFLRYLRVLVIITFVGCVITWPVLFPVNATGGAGQKQLDILSYSNVDSSTFKKRCRYFAHLFMAWIYFIFLMYMIFRECVFYVNLRQAFLLSPVYSQRLSSRTVLLVSVPEVLRDEHRLRKIYGESVRNVWIIRDTDELEEHVEERDKAAFTLEKAEVKLIKTANKERLKALKKGSASADKPNEDAPIDGDSGSIAARWLPRKKRPTHRTGLLGLIGKKVDSIDWCREEIRRLTPQIKQEQDEYRMGKPKTIPAVFIEFDTQAAAENAYQSIAYHEGLQMRRYIGIAPPDVVWSTLSIPWWQLLLRKYAVIAFICVLIIFWAIPVAVVGAISNINYLETISFLTWLKKIPDIVMGLVTGLLPSVLLSLLMSLVPVVMRLCAKLAGEPSNSRVELFTQNAYFCFQVIQVFLVSTLSSSATAVGKQIADDPSSVTDILSNNLPKASNYYMSYFIVQGFSVASGVLAQITGLIIFKLLYKYLTGTPRAMYTKWTSLSAISWGSTLPVYTNIAVIAITYSGIAPLVLGWACVGLACFYLAYRYNVMFVTETQIDTRGLIYPRAIKQLMTGVYLSELCMIGLFGASVAIIQCVMMVVFLVFTVLFHMSLNTALDPLMYNMPQSLLAEEALRHDLEGGGQAARGYAGAEGGITKNSTAESSGSRSVPEKYEEVPLTGSTSPAPHGNFLQRFLKPWVYCNYEAMRQLVPPHEGPADFNDIYTPDVIQHAYLPPCVGSQAPTLWIPEDQAGISKQEIAHSSEVIDITDEGCVLDEKNDLIWDEEGSRPPVWEEKIPY</sequence>
<evidence type="ECO:0000313" key="13">
    <source>
        <dbReference type="EMBL" id="EFX05642.1"/>
    </source>
</evidence>
<dbReference type="HOGENOM" id="CLU_002458_2_1_1"/>
<dbReference type="InterPro" id="IPR027815">
    <property type="entry name" value="CSC1/OSCA1-like_cyt"/>
</dbReference>
<feature type="region of interest" description="Disordered" evidence="7">
    <location>
        <begin position="724"/>
        <end position="761"/>
    </location>
</feature>
<feature type="transmembrane region" description="Helical" evidence="8">
    <location>
        <begin position="607"/>
        <end position="626"/>
    </location>
</feature>
<keyword evidence="3" id="KW-0813">Transport</keyword>
<evidence type="ECO:0000256" key="6">
    <source>
        <dbReference type="ARBA" id="ARBA00023136"/>
    </source>
</evidence>
<dbReference type="Pfam" id="PF14703">
    <property type="entry name" value="PHM7_cyt"/>
    <property type="match status" value="1"/>
</dbReference>
<proteinExistence type="inferred from homology"/>
<evidence type="ECO:0000256" key="8">
    <source>
        <dbReference type="SAM" id="Phobius"/>
    </source>
</evidence>
<gene>
    <name evidence="13" type="ORF">CMQ_3711</name>
</gene>
<keyword evidence="14" id="KW-1185">Reference proteome</keyword>
<dbReference type="EMBL" id="GL629735">
    <property type="protein sequence ID" value="EFX05642.1"/>
    <property type="molecule type" value="Genomic_DNA"/>
</dbReference>
<feature type="transmembrane region" description="Helical" evidence="8">
    <location>
        <begin position="12"/>
        <end position="35"/>
    </location>
</feature>
<dbReference type="InParanoid" id="F0X8J7"/>
<dbReference type="RefSeq" id="XP_014175124.1">
    <property type="nucleotide sequence ID" value="XM_014319649.1"/>
</dbReference>
<feature type="region of interest" description="Disordered" evidence="7">
    <location>
        <begin position="261"/>
        <end position="281"/>
    </location>
</feature>
<evidence type="ECO:0000256" key="5">
    <source>
        <dbReference type="ARBA" id="ARBA00022989"/>
    </source>
</evidence>
<dbReference type="OrthoDB" id="1076608at2759"/>
<dbReference type="InterPro" id="IPR032880">
    <property type="entry name" value="CSC1/OSCA1-like_N"/>
</dbReference>
<comment type="similarity">
    <text evidence="2">Belongs to the CSC1 (TC 1.A.17) family.</text>
</comment>
<dbReference type="InterPro" id="IPR022257">
    <property type="entry name" value="PHM7_ext"/>
</dbReference>
<feature type="domain" description="CSC1/OSCA1-like 7TM region" evidence="9">
    <location>
        <begin position="395"/>
        <end position="667"/>
    </location>
</feature>
<dbReference type="InterPro" id="IPR003864">
    <property type="entry name" value="CSC1/OSCA1-like_7TM"/>
</dbReference>
<feature type="transmembrane region" description="Helical" evidence="8">
    <location>
        <begin position="536"/>
        <end position="561"/>
    </location>
</feature>
<dbReference type="Pfam" id="PF12621">
    <property type="entry name" value="PHM7_ext"/>
    <property type="match status" value="1"/>
</dbReference>
<evidence type="ECO:0000259" key="11">
    <source>
        <dbReference type="Pfam" id="PF13967"/>
    </source>
</evidence>
<dbReference type="GeneID" id="25976842"/>
<evidence type="ECO:0000259" key="10">
    <source>
        <dbReference type="Pfam" id="PF12621"/>
    </source>
</evidence>
<feature type="transmembrane region" description="Helical" evidence="8">
    <location>
        <begin position="656"/>
        <end position="689"/>
    </location>
</feature>
<dbReference type="FunCoup" id="F0X8J7">
    <property type="interactions" value="136"/>
</dbReference>
<feature type="transmembrane region" description="Helical" evidence="8">
    <location>
        <begin position="397"/>
        <end position="421"/>
    </location>
</feature>
<dbReference type="Proteomes" id="UP000007796">
    <property type="component" value="Unassembled WGS sequence"/>
</dbReference>
<evidence type="ECO:0000259" key="9">
    <source>
        <dbReference type="Pfam" id="PF02714"/>
    </source>
</evidence>
<dbReference type="GO" id="GO:0005227">
    <property type="term" value="F:calcium-activated cation channel activity"/>
    <property type="evidence" value="ECO:0007669"/>
    <property type="project" value="InterPro"/>
</dbReference>
<feature type="transmembrane region" description="Helical" evidence="8">
    <location>
        <begin position="441"/>
        <end position="466"/>
    </location>
</feature>
<dbReference type="PANTHER" id="PTHR13018">
    <property type="entry name" value="PROBABLE MEMBRANE PROTEIN DUF221-RELATED"/>
    <property type="match status" value="1"/>
</dbReference>
<dbReference type="STRING" id="655863.F0X8J7"/>
<organism evidence="14">
    <name type="scientific">Grosmannia clavigera (strain kw1407 / UAMH 11150)</name>
    <name type="common">Blue stain fungus</name>
    <name type="synonym">Graphiocladiella clavigera</name>
    <dbReference type="NCBI Taxonomy" id="655863"/>
    <lineage>
        <taxon>Eukaryota</taxon>
        <taxon>Fungi</taxon>
        <taxon>Dikarya</taxon>
        <taxon>Ascomycota</taxon>
        <taxon>Pezizomycotina</taxon>
        <taxon>Sordariomycetes</taxon>
        <taxon>Sordariomycetidae</taxon>
        <taxon>Ophiostomatales</taxon>
        <taxon>Ophiostomataceae</taxon>
        <taxon>Leptographium</taxon>
    </lineage>
</organism>
<dbReference type="GO" id="GO:0005886">
    <property type="term" value="C:plasma membrane"/>
    <property type="evidence" value="ECO:0007669"/>
    <property type="project" value="TreeGrafter"/>
</dbReference>
<dbReference type="eggNOG" id="KOG1134">
    <property type="taxonomic scope" value="Eukaryota"/>
</dbReference>
<evidence type="ECO:0000256" key="4">
    <source>
        <dbReference type="ARBA" id="ARBA00022692"/>
    </source>
</evidence>
<dbReference type="InterPro" id="IPR045122">
    <property type="entry name" value="Csc1-like"/>
</dbReference>
<evidence type="ECO:0000259" key="12">
    <source>
        <dbReference type="Pfam" id="PF14703"/>
    </source>
</evidence>
<keyword evidence="5 8" id="KW-1133">Transmembrane helix</keyword>
<comment type="subcellular location">
    <subcellularLocation>
        <location evidence="1">Membrane</location>
        <topology evidence="1">Multi-pass membrane protein</topology>
    </subcellularLocation>
</comment>
<evidence type="ECO:0000256" key="1">
    <source>
        <dbReference type="ARBA" id="ARBA00004141"/>
    </source>
</evidence>
<accession>F0X8J7</accession>
<feature type="compositionally biased region" description="Polar residues" evidence="7">
    <location>
        <begin position="736"/>
        <end position="747"/>
    </location>
</feature>
<dbReference type="Pfam" id="PF02714">
    <property type="entry name" value="RSN1_7TM"/>
    <property type="match status" value="1"/>
</dbReference>
<dbReference type="PANTHER" id="PTHR13018:SF26">
    <property type="entry name" value="DOMAIN PROTEIN, PUTATIVE (AFU_ORTHOLOGUE AFUA_5G10920)-RELATED"/>
    <property type="match status" value="1"/>
</dbReference>
<feature type="domain" description="10TM putative phosphate transporter extracellular tail" evidence="10">
    <location>
        <begin position="774"/>
        <end position="870"/>
    </location>
</feature>